<dbReference type="Gene3D" id="3.40.50.12780">
    <property type="entry name" value="N-terminal domain of ligase-like"/>
    <property type="match status" value="1"/>
</dbReference>
<dbReference type="InterPro" id="IPR018391">
    <property type="entry name" value="PQQ_b-propeller_rpt"/>
</dbReference>
<dbReference type="GeneID" id="103696082"/>
<dbReference type="GO" id="GO:0043041">
    <property type="term" value="P:amino acid activation for nonribosomal peptide biosynthetic process"/>
    <property type="evidence" value="ECO:0007669"/>
    <property type="project" value="TreeGrafter"/>
</dbReference>
<accession>A0A8B7BFU5</accession>
<evidence type="ECO:0000259" key="4">
    <source>
        <dbReference type="Pfam" id="PF00501"/>
    </source>
</evidence>
<dbReference type="PANTHER" id="PTHR44394">
    <property type="entry name" value="BETA-ALANINE-ACTIVATING ENZYME"/>
    <property type="match status" value="1"/>
</dbReference>
<dbReference type="SUPFAM" id="SSF50998">
    <property type="entry name" value="Quinoprotein alcohol dehydrogenase-like"/>
    <property type="match status" value="1"/>
</dbReference>
<dbReference type="InterPro" id="IPR045851">
    <property type="entry name" value="AMP-bd_C_sf"/>
</dbReference>
<dbReference type="InterPro" id="IPR002372">
    <property type="entry name" value="PQQ_rpt_dom"/>
</dbReference>
<evidence type="ECO:0000256" key="2">
    <source>
        <dbReference type="ARBA" id="ARBA00034252"/>
    </source>
</evidence>
<name>A0A8B7BFU5_PHODC</name>
<dbReference type="GO" id="GO:0106290">
    <property type="term" value="F:trans-cinnamate-CoA ligase activity"/>
    <property type="evidence" value="ECO:0007669"/>
    <property type="project" value="UniProtKB-ARBA"/>
</dbReference>
<dbReference type="KEGG" id="pda:103696082"/>
<dbReference type="EC" id="6.2.1.12" evidence="1"/>
<evidence type="ECO:0000259" key="5">
    <source>
        <dbReference type="Pfam" id="PF13570"/>
    </source>
</evidence>
<feature type="domain" description="AMP-dependent synthetase/ligase" evidence="4">
    <location>
        <begin position="112"/>
        <end position="458"/>
    </location>
</feature>
<feature type="compositionally biased region" description="Basic and acidic residues" evidence="3">
    <location>
        <begin position="740"/>
        <end position="767"/>
    </location>
</feature>
<dbReference type="InterPro" id="IPR011047">
    <property type="entry name" value="Quinoprotein_ADH-like_sf"/>
</dbReference>
<dbReference type="InterPro" id="IPR000873">
    <property type="entry name" value="AMP-dep_synth/lig_dom"/>
</dbReference>
<dbReference type="InterPro" id="IPR052091">
    <property type="entry name" value="Beta-ala_Activ/Resist"/>
</dbReference>
<protein>
    <recommendedName>
        <fullName evidence="1">4-coumarate--CoA ligase</fullName>
        <ecNumber evidence="1">6.2.1.12</ecNumber>
    </recommendedName>
</protein>
<evidence type="ECO:0000313" key="6">
    <source>
        <dbReference type="Proteomes" id="UP000228380"/>
    </source>
</evidence>
<organism evidence="6 7">
    <name type="scientific">Phoenix dactylifera</name>
    <name type="common">Date palm</name>
    <dbReference type="NCBI Taxonomy" id="42345"/>
    <lineage>
        <taxon>Eukaryota</taxon>
        <taxon>Viridiplantae</taxon>
        <taxon>Streptophyta</taxon>
        <taxon>Embryophyta</taxon>
        <taxon>Tracheophyta</taxon>
        <taxon>Spermatophyta</taxon>
        <taxon>Magnoliopsida</taxon>
        <taxon>Liliopsida</taxon>
        <taxon>Arecaceae</taxon>
        <taxon>Coryphoideae</taxon>
        <taxon>Phoeniceae</taxon>
        <taxon>Phoenix</taxon>
    </lineage>
</organism>
<dbReference type="Pfam" id="PF00501">
    <property type="entry name" value="AMP-binding"/>
    <property type="match status" value="1"/>
</dbReference>
<comment type="catalytic activity">
    <reaction evidence="2">
        <text>(E)-4-coumarate + ATP + CoA = (E)-4-coumaroyl-CoA + AMP + diphosphate</text>
        <dbReference type="Rhea" id="RHEA:19641"/>
        <dbReference type="ChEBI" id="CHEBI:12876"/>
        <dbReference type="ChEBI" id="CHEBI:30616"/>
        <dbReference type="ChEBI" id="CHEBI:33019"/>
        <dbReference type="ChEBI" id="CHEBI:57287"/>
        <dbReference type="ChEBI" id="CHEBI:85008"/>
        <dbReference type="ChEBI" id="CHEBI:456215"/>
        <dbReference type="EC" id="6.2.1.12"/>
    </reaction>
    <physiologicalReaction direction="left-to-right" evidence="2">
        <dbReference type="Rhea" id="RHEA:19642"/>
    </physiologicalReaction>
</comment>
<dbReference type="InterPro" id="IPR015943">
    <property type="entry name" value="WD40/YVTN_repeat-like_dom_sf"/>
</dbReference>
<dbReference type="AlphaFoldDB" id="A0A8B7BFU5"/>
<feature type="region of interest" description="Disordered" evidence="3">
    <location>
        <begin position="740"/>
        <end position="770"/>
    </location>
</feature>
<gene>
    <name evidence="7" type="primary">LOC103696082</name>
</gene>
<evidence type="ECO:0000256" key="1">
    <source>
        <dbReference type="ARBA" id="ARBA00012959"/>
    </source>
</evidence>
<dbReference type="OrthoDB" id="408177at2759"/>
<dbReference type="Proteomes" id="UP000228380">
    <property type="component" value="Unplaced"/>
</dbReference>
<evidence type="ECO:0000313" key="7">
    <source>
        <dbReference type="RefSeq" id="XP_008775823.2"/>
    </source>
</evidence>
<dbReference type="GO" id="GO:0009698">
    <property type="term" value="P:phenylpropanoid metabolic process"/>
    <property type="evidence" value="ECO:0007669"/>
    <property type="project" value="UniProtKB-ARBA"/>
</dbReference>
<dbReference type="InterPro" id="IPR042099">
    <property type="entry name" value="ANL_N_sf"/>
</dbReference>
<dbReference type="Pfam" id="PF13570">
    <property type="entry name" value="Beta-prop_ACSF4"/>
    <property type="match status" value="1"/>
</dbReference>
<sequence length="1192" mass="131337">MSGNEEAKGETKLCCVSHGFLRSASTKPSRIAVVHAAGGLRLFRAASEGSSGEHPPGDLDAARVNSSTPLYPGDKYFTFADVLSAVDSLSRRLRRVLDGGDDADLVRPQGYSAMSSRVDMESSTIEANGMPRMVGVYMPPSVEYIVAVLAILRCGEAFLPLDPLWPEERILSLVSSSNTALVIKSVPFPQLGGHWQLDAVDRIVEYSSCSVLHFEIKVDFRKQPGQSDLVWPCESRSPRKFCYLMYTSGSIGKPKGVCGTEKGLLNRFGWMEDLFPLCTQDILLFNTSISFIDHLQEFLSAILTCTALIIPPFDELKANPTYVLDFVKAYHISRLTSVPSLMRAVLPSLESSHFFQCCNSLKVLVLSGEVLSISLWQSLQKNLPETSILNLYGSTEVSGDCTYFDCKSLPRILEVEPLSSVPIGIPISNCKVVLVGEPDKPDEGEIYVQGACLSIGYFGEPLIGNLIMDNGTPLCYGTGDFARRLKSGDLVFLGRRDRIIKVNGQRVALEEIENTLREHPEVSDAAVTFHATHGVPSHLDAYIVLKIIGVPQEEHKSHTDEQHLIEGLITSIRSWLVRKLPLVMIPRHFFCTNSLPISTSRKIDYAKLANSAYIAERDKSEFESSSFDSCLQIIKKAFCEALLIEEISDYGDFFMMGGDSISAAHAAHKLGIDMRLIYISPSPCKLLNALLDRNDSHDNLFGPIPDSRKRLKVHSSTLSFSSTMMTDLQTYSGKRVHDLPKEHKAMSDPERKDGSPCADDPLRRDHNLTSASHGTISTNLWISNSDFPKRCSFSRCNQFMHGGETELNYKCRLCLSVEIPRYKNGRLQELWRVALKSCVDASPLVVLMDGNINLFIGSHSHIFLCIDAFSGLVRWEVTLEGRVECSAAVTGDFSHVVVGCYKGKIYFLDIMTGDISWAFQTDGEVKMQPVVDKQRNLIWCGSHDHCLYALDYKEHCCVYKVSCGGSIFGSPSIDTVHNMIYVASTSGCVTAISLKVLPFSIAWLYEGGAPIFGSLCFDPLGGNVICSLVDGHVVALNYKGAVVWKVTIDGPLFAGACISSVLPTQVLICSRNGRVYSFDLERGALIWEYQVGGPITSSAYVDEHTRFKSNSSYPCDRLACICSSSGSIHVIRINEGAKQEKIHLEGFPASSPVQQFAVMDLSGDIFSSPVMISGRIFVGCRDDYIHCITVAP</sequence>
<dbReference type="PROSITE" id="PS00455">
    <property type="entry name" value="AMP_BINDING"/>
    <property type="match status" value="1"/>
</dbReference>
<evidence type="ECO:0000256" key="3">
    <source>
        <dbReference type="SAM" id="MobiDB-lite"/>
    </source>
</evidence>
<feature type="domain" description="Pyrrolo-quinoline quinone repeat" evidence="5">
    <location>
        <begin position="835"/>
        <end position="1189"/>
    </location>
</feature>
<dbReference type="InterPro" id="IPR020845">
    <property type="entry name" value="AMP-binding_CS"/>
</dbReference>
<proteinExistence type="predicted"/>
<dbReference type="GO" id="GO:0016207">
    <property type="term" value="F:4-coumarate-CoA ligase activity"/>
    <property type="evidence" value="ECO:0007669"/>
    <property type="project" value="UniProtKB-EC"/>
</dbReference>
<dbReference type="SUPFAM" id="SSF56801">
    <property type="entry name" value="Acetyl-CoA synthetase-like"/>
    <property type="match status" value="1"/>
</dbReference>
<dbReference type="InterPro" id="IPR006162">
    <property type="entry name" value="Ppantetheine_attach_site"/>
</dbReference>
<dbReference type="CDD" id="cd05930">
    <property type="entry name" value="A_NRPS"/>
    <property type="match status" value="1"/>
</dbReference>
<dbReference type="RefSeq" id="XP_008775823.2">
    <property type="nucleotide sequence ID" value="XM_008777601.3"/>
</dbReference>
<keyword evidence="6" id="KW-1185">Reference proteome</keyword>
<dbReference type="PANTHER" id="PTHR44394:SF1">
    <property type="entry name" value="BETA-ALANINE-ACTIVATING ENZYME"/>
    <property type="match status" value="1"/>
</dbReference>
<dbReference type="Gene3D" id="3.30.300.30">
    <property type="match status" value="1"/>
</dbReference>
<dbReference type="Gene3D" id="2.130.10.10">
    <property type="entry name" value="YVTN repeat-like/Quinoprotein amine dehydrogenase"/>
    <property type="match status" value="2"/>
</dbReference>
<dbReference type="PROSITE" id="PS00012">
    <property type="entry name" value="PHOSPHOPANTETHEINE"/>
    <property type="match status" value="1"/>
</dbReference>
<dbReference type="FunFam" id="2.130.10.10:FF:000883">
    <property type="entry name" value="Putative acyl-activating enzyme 19"/>
    <property type="match status" value="1"/>
</dbReference>
<dbReference type="SMART" id="SM00564">
    <property type="entry name" value="PQQ"/>
    <property type="match status" value="4"/>
</dbReference>
<reference evidence="7" key="1">
    <citation type="submission" date="2025-08" db="UniProtKB">
        <authorList>
            <consortium name="RefSeq"/>
        </authorList>
    </citation>
    <scope>IDENTIFICATION</scope>
    <source>
        <tissue evidence="7">Young leaves</tissue>
    </source>
</reference>